<proteinExistence type="inferred from homology"/>
<comment type="cofactor">
    <cofactor evidence="1 13">
        <name>heme</name>
        <dbReference type="ChEBI" id="CHEBI:30413"/>
    </cofactor>
</comment>
<dbReference type="SUPFAM" id="SSF48264">
    <property type="entry name" value="Cytochrome P450"/>
    <property type="match status" value="1"/>
</dbReference>
<evidence type="ECO:0000256" key="1">
    <source>
        <dbReference type="ARBA" id="ARBA00001971"/>
    </source>
</evidence>
<evidence type="ECO:0000256" key="6">
    <source>
        <dbReference type="ARBA" id="ARBA00022723"/>
    </source>
</evidence>
<evidence type="ECO:0000313" key="15">
    <source>
        <dbReference type="EMBL" id="KAJ3645295.1"/>
    </source>
</evidence>
<evidence type="ECO:0000256" key="2">
    <source>
        <dbReference type="ARBA" id="ARBA00004174"/>
    </source>
</evidence>
<evidence type="ECO:0000256" key="7">
    <source>
        <dbReference type="ARBA" id="ARBA00022824"/>
    </source>
</evidence>
<evidence type="ECO:0000256" key="9">
    <source>
        <dbReference type="ARBA" id="ARBA00023002"/>
    </source>
</evidence>
<dbReference type="PRINTS" id="PR00463">
    <property type="entry name" value="EP450I"/>
</dbReference>
<dbReference type="PRINTS" id="PR00385">
    <property type="entry name" value="P450"/>
</dbReference>
<evidence type="ECO:0000256" key="12">
    <source>
        <dbReference type="ARBA" id="ARBA00023136"/>
    </source>
</evidence>
<dbReference type="GO" id="GO:0020037">
    <property type="term" value="F:heme binding"/>
    <property type="evidence" value="ECO:0007669"/>
    <property type="project" value="InterPro"/>
</dbReference>
<organism evidence="15 16">
    <name type="scientific">Zophobas morio</name>
    <dbReference type="NCBI Taxonomy" id="2755281"/>
    <lineage>
        <taxon>Eukaryota</taxon>
        <taxon>Metazoa</taxon>
        <taxon>Ecdysozoa</taxon>
        <taxon>Arthropoda</taxon>
        <taxon>Hexapoda</taxon>
        <taxon>Insecta</taxon>
        <taxon>Pterygota</taxon>
        <taxon>Neoptera</taxon>
        <taxon>Endopterygota</taxon>
        <taxon>Coleoptera</taxon>
        <taxon>Polyphaga</taxon>
        <taxon>Cucujiformia</taxon>
        <taxon>Tenebrionidae</taxon>
        <taxon>Zophobas</taxon>
    </lineage>
</organism>
<gene>
    <name evidence="15" type="ORF">Zmor_022961</name>
</gene>
<keyword evidence="7" id="KW-0256">Endoplasmic reticulum</keyword>
<accession>A0AA38HWE4</accession>
<dbReference type="InterPro" id="IPR036396">
    <property type="entry name" value="Cyt_P450_sf"/>
</dbReference>
<dbReference type="FunFam" id="1.10.630.10:FF:000042">
    <property type="entry name" value="Cytochrome P450"/>
    <property type="match status" value="1"/>
</dbReference>
<keyword evidence="16" id="KW-1185">Reference proteome</keyword>
<evidence type="ECO:0000256" key="10">
    <source>
        <dbReference type="ARBA" id="ARBA00023004"/>
    </source>
</evidence>
<evidence type="ECO:0000256" key="8">
    <source>
        <dbReference type="ARBA" id="ARBA00022848"/>
    </source>
</evidence>
<reference evidence="15" key="1">
    <citation type="journal article" date="2023" name="G3 (Bethesda)">
        <title>Whole genome assemblies of Zophobas morio and Tenebrio molitor.</title>
        <authorList>
            <person name="Kaur S."/>
            <person name="Stinson S.A."/>
            <person name="diCenzo G.C."/>
        </authorList>
    </citation>
    <scope>NUCLEOTIDE SEQUENCE</scope>
    <source>
        <strain evidence="15">QUZm001</strain>
    </source>
</reference>
<dbReference type="AlphaFoldDB" id="A0AA38HWE4"/>
<name>A0AA38HWE4_9CUCU</name>
<keyword evidence="12" id="KW-0472">Membrane</keyword>
<dbReference type="PROSITE" id="PS00086">
    <property type="entry name" value="CYTOCHROME_P450"/>
    <property type="match status" value="1"/>
</dbReference>
<protein>
    <recommendedName>
        <fullName evidence="17">Cytochrome P450</fullName>
    </recommendedName>
</protein>
<keyword evidence="5 13" id="KW-0349">Heme</keyword>
<dbReference type="Pfam" id="PF00067">
    <property type="entry name" value="p450"/>
    <property type="match status" value="1"/>
</dbReference>
<dbReference type="InterPro" id="IPR050476">
    <property type="entry name" value="Insect_CytP450_Detox"/>
</dbReference>
<dbReference type="PANTHER" id="PTHR24292">
    <property type="entry name" value="CYTOCHROME P450"/>
    <property type="match status" value="1"/>
</dbReference>
<keyword evidence="10 13" id="KW-0408">Iron</keyword>
<evidence type="ECO:0000256" key="14">
    <source>
        <dbReference type="RuleBase" id="RU000461"/>
    </source>
</evidence>
<dbReference type="InterPro" id="IPR001128">
    <property type="entry name" value="Cyt_P450"/>
</dbReference>
<evidence type="ECO:0000256" key="13">
    <source>
        <dbReference type="PIRSR" id="PIRSR602401-1"/>
    </source>
</evidence>
<evidence type="ECO:0000256" key="4">
    <source>
        <dbReference type="ARBA" id="ARBA00010617"/>
    </source>
</evidence>
<dbReference type="GO" id="GO:0005506">
    <property type="term" value="F:iron ion binding"/>
    <property type="evidence" value="ECO:0007669"/>
    <property type="project" value="InterPro"/>
</dbReference>
<keyword evidence="6 13" id="KW-0479">Metal-binding</keyword>
<dbReference type="Gene3D" id="1.10.630.10">
    <property type="entry name" value="Cytochrome P450"/>
    <property type="match status" value="1"/>
</dbReference>
<feature type="binding site" description="axial binding residue" evidence="13">
    <location>
        <position position="450"/>
    </location>
    <ligand>
        <name>heme</name>
        <dbReference type="ChEBI" id="CHEBI:30413"/>
    </ligand>
    <ligandPart>
        <name>Fe</name>
        <dbReference type="ChEBI" id="CHEBI:18248"/>
    </ligandPart>
</feature>
<evidence type="ECO:0000313" key="16">
    <source>
        <dbReference type="Proteomes" id="UP001168821"/>
    </source>
</evidence>
<dbReference type="InterPro" id="IPR002401">
    <property type="entry name" value="Cyt_P450_E_grp-I"/>
</dbReference>
<dbReference type="GO" id="GO:0005789">
    <property type="term" value="C:endoplasmic reticulum membrane"/>
    <property type="evidence" value="ECO:0007669"/>
    <property type="project" value="UniProtKB-SubCell"/>
</dbReference>
<evidence type="ECO:0008006" key="17">
    <source>
        <dbReference type="Google" id="ProtNLM"/>
    </source>
</evidence>
<dbReference type="InterPro" id="IPR017972">
    <property type="entry name" value="Cyt_P450_CS"/>
</dbReference>
<evidence type="ECO:0000256" key="11">
    <source>
        <dbReference type="ARBA" id="ARBA00023033"/>
    </source>
</evidence>
<keyword evidence="9 14" id="KW-0560">Oxidoreductase</keyword>
<keyword evidence="11 14" id="KW-0503">Monooxygenase</keyword>
<dbReference type="EMBL" id="JALNTZ010000007">
    <property type="protein sequence ID" value="KAJ3645295.1"/>
    <property type="molecule type" value="Genomic_DNA"/>
</dbReference>
<comment type="subcellular location">
    <subcellularLocation>
        <location evidence="3">Endoplasmic reticulum membrane</location>
        <topology evidence="3">Peripheral membrane protein</topology>
    </subcellularLocation>
    <subcellularLocation>
        <location evidence="2">Microsome membrane</location>
        <topology evidence="2">Peripheral membrane protein</topology>
    </subcellularLocation>
</comment>
<keyword evidence="8" id="KW-0492">Microsome</keyword>
<dbReference type="PANTHER" id="PTHR24292:SF54">
    <property type="entry name" value="CYP9F3-RELATED"/>
    <property type="match status" value="1"/>
</dbReference>
<evidence type="ECO:0000256" key="5">
    <source>
        <dbReference type="ARBA" id="ARBA00022617"/>
    </source>
</evidence>
<dbReference type="GO" id="GO:0016705">
    <property type="term" value="F:oxidoreductase activity, acting on paired donors, with incorporation or reduction of molecular oxygen"/>
    <property type="evidence" value="ECO:0007669"/>
    <property type="project" value="InterPro"/>
</dbReference>
<comment type="similarity">
    <text evidence="4 14">Belongs to the cytochrome P450 family.</text>
</comment>
<comment type="caution">
    <text evidence="15">The sequence shown here is derived from an EMBL/GenBank/DDBJ whole genome shotgun (WGS) entry which is preliminary data.</text>
</comment>
<sequence length="508" mass="59043">MWWVLAAVAAAALWYWLFIRPQKYWLERGMKPPTVGFLWGETVGAFSQKGSYADMVEKVYKTCPNPRYAGNYQLFIPTLLVKDPELIKQITVKDFDHFVDHRSLFPEGSDPLWSRNLFSLTGKSWRDMRSTLSPAFTSSKMKYMFTLISQSGEQFVKYFLKKNEDLIIVEMKDTFTRFTNDVIANTAFGVECDSLTDKDNEFYLMGKEATNFSGFWISIRFLVVMLMPKVFQFFKMTLFSKEVGHFFTNLVKSNIQSREKHGTVRPDMIHLLLEARKNGFKHDETQPIQDTDQDITAQALVFFFAGFDSVSALMCFMAHELAANPDVQERLINEVDETVEVCQEKLTYEALLSMKYMDMVVSETLRKWPNAVVSDRVCTKPYTIEPKYPDETPVHLKIKDSVWFPVFGIHRDPQYYPEPERFDPERFNDENKVNIKPYTFMPFGTGPRNCIGSRFALLETKTLFFYILSHFEIVPVEKTQIPLVLSKTQLTLNAENGFWLGLKKRCKA</sequence>
<dbReference type="GO" id="GO:0004497">
    <property type="term" value="F:monooxygenase activity"/>
    <property type="evidence" value="ECO:0007669"/>
    <property type="project" value="UniProtKB-KW"/>
</dbReference>
<evidence type="ECO:0000256" key="3">
    <source>
        <dbReference type="ARBA" id="ARBA00004406"/>
    </source>
</evidence>
<dbReference type="CDD" id="cd11056">
    <property type="entry name" value="CYP6-like"/>
    <property type="match status" value="1"/>
</dbReference>
<dbReference type="Proteomes" id="UP001168821">
    <property type="component" value="Unassembled WGS sequence"/>
</dbReference>